<evidence type="ECO:0000256" key="1">
    <source>
        <dbReference type="SAM" id="MobiDB-lite"/>
    </source>
</evidence>
<dbReference type="Proteomes" id="UP000011715">
    <property type="component" value="Unassembled WGS sequence"/>
</dbReference>
<accession>A0A0C4DNM5</accession>
<gene>
    <name evidence="2" type="ORF">MAPG_01417</name>
</gene>
<dbReference type="STRING" id="644358.A0A0C4DNM5"/>
<dbReference type="OrthoDB" id="3357002at2759"/>
<dbReference type="VEuPathDB" id="FungiDB:MAPG_01417"/>
<dbReference type="EnsemblFungi" id="MAPG_01417T0">
    <property type="protein sequence ID" value="MAPG_01417T0"/>
    <property type="gene ID" value="MAPG_01417"/>
</dbReference>
<name>A0A0C4DNM5_MAGP6</name>
<proteinExistence type="predicted"/>
<reference evidence="3" key="5">
    <citation type="submission" date="2015-06" db="UniProtKB">
        <authorList>
            <consortium name="EnsemblFungi"/>
        </authorList>
    </citation>
    <scope>IDENTIFICATION</scope>
    <source>
        <strain evidence="3">ATCC 64411</strain>
    </source>
</reference>
<organism evidence="3 4">
    <name type="scientific">Magnaporthiopsis poae (strain ATCC 64411 / 73-15)</name>
    <name type="common">Kentucky bluegrass fungus</name>
    <name type="synonym">Magnaporthe poae</name>
    <dbReference type="NCBI Taxonomy" id="644358"/>
    <lineage>
        <taxon>Eukaryota</taxon>
        <taxon>Fungi</taxon>
        <taxon>Dikarya</taxon>
        <taxon>Ascomycota</taxon>
        <taxon>Pezizomycotina</taxon>
        <taxon>Sordariomycetes</taxon>
        <taxon>Sordariomycetidae</taxon>
        <taxon>Magnaporthales</taxon>
        <taxon>Magnaporthaceae</taxon>
        <taxon>Magnaporthiopsis</taxon>
    </lineage>
</organism>
<dbReference type="EMBL" id="ADBL01000341">
    <property type="status" value="NOT_ANNOTATED_CDS"/>
    <property type="molecule type" value="Genomic_DNA"/>
</dbReference>
<evidence type="ECO:0000313" key="3">
    <source>
        <dbReference type="EnsemblFungi" id="MAPG_01417T0"/>
    </source>
</evidence>
<protein>
    <submittedName>
        <fullName evidence="2 3">Uncharacterized protein</fullName>
    </submittedName>
</protein>
<dbReference type="EMBL" id="GL876966">
    <property type="protein sequence ID" value="KLU82344.1"/>
    <property type="molecule type" value="Genomic_DNA"/>
</dbReference>
<evidence type="ECO:0000313" key="4">
    <source>
        <dbReference type="Proteomes" id="UP000011715"/>
    </source>
</evidence>
<dbReference type="AlphaFoldDB" id="A0A0C4DNM5"/>
<reference evidence="2" key="3">
    <citation type="submission" date="2011-03" db="EMBL/GenBank/DDBJ databases">
        <title>Annotation of Magnaporthe poae ATCC 64411.</title>
        <authorList>
            <person name="Ma L.-J."/>
            <person name="Dead R."/>
            <person name="Young S.K."/>
            <person name="Zeng Q."/>
            <person name="Gargeya S."/>
            <person name="Fitzgerald M."/>
            <person name="Haas B."/>
            <person name="Abouelleil A."/>
            <person name="Alvarado L."/>
            <person name="Arachchi H.M."/>
            <person name="Berlin A."/>
            <person name="Brown A."/>
            <person name="Chapman S.B."/>
            <person name="Chen Z."/>
            <person name="Dunbar C."/>
            <person name="Freedman E."/>
            <person name="Gearin G."/>
            <person name="Gellesch M."/>
            <person name="Goldberg J."/>
            <person name="Griggs A."/>
            <person name="Gujja S."/>
            <person name="Heiman D."/>
            <person name="Howarth C."/>
            <person name="Larson L."/>
            <person name="Lui A."/>
            <person name="MacDonald P.J.P."/>
            <person name="Mehta T."/>
            <person name="Montmayeur A."/>
            <person name="Murphy C."/>
            <person name="Neiman D."/>
            <person name="Pearson M."/>
            <person name="Priest M."/>
            <person name="Roberts A."/>
            <person name="Saif S."/>
            <person name="Shea T."/>
            <person name="Shenoy N."/>
            <person name="Sisk P."/>
            <person name="Stolte C."/>
            <person name="Sykes S."/>
            <person name="Yandava C."/>
            <person name="Wortman J."/>
            <person name="Nusbaum C."/>
            <person name="Birren B."/>
        </authorList>
    </citation>
    <scope>NUCLEOTIDE SEQUENCE</scope>
    <source>
        <strain evidence="2">ATCC 64411</strain>
    </source>
</reference>
<feature type="region of interest" description="Disordered" evidence="1">
    <location>
        <begin position="93"/>
        <end position="112"/>
    </location>
</feature>
<reference evidence="3" key="4">
    <citation type="journal article" date="2015" name="G3 (Bethesda)">
        <title>Genome sequences of three phytopathogenic species of the Magnaporthaceae family of fungi.</title>
        <authorList>
            <person name="Okagaki L.H."/>
            <person name="Nunes C.C."/>
            <person name="Sailsbery J."/>
            <person name="Clay B."/>
            <person name="Brown D."/>
            <person name="John T."/>
            <person name="Oh Y."/>
            <person name="Young N."/>
            <person name="Fitzgerald M."/>
            <person name="Haas B.J."/>
            <person name="Zeng Q."/>
            <person name="Young S."/>
            <person name="Adiconis X."/>
            <person name="Fan L."/>
            <person name="Levin J.Z."/>
            <person name="Mitchell T.K."/>
            <person name="Okubara P.A."/>
            <person name="Farman M.L."/>
            <person name="Kohn L.M."/>
            <person name="Birren B."/>
            <person name="Ma L.-J."/>
            <person name="Dean R.A."/>
        </authorList>
    </citation>
    <scope>NUCLEOTIDE SEQUENCE</scope>
    <source>
        <strain evidence="3">ATCC 64411 / 73-15</strain>
    </source>
</reference>
<keyword evidence="4" id="KW-1185">Reference proteome</keyword>
<reference evidence="4" key="2">
    <citation type="submission" date="2010-05" db="EMBL/GenBank/DDBJ databases">
        <title>The genome sequence of Magnaporthe poae strain ATCC 64411.</title>
        <authorList>
            <person name="Ma L.-J."/>
            <person name="Dead R."/>
            <person name="Young S."/>
            <person name="Zeng Q."/>
            <person name="Koehrsen M."/>
            <person name="Alvarado L."/>
            <person name="Berlin A."/>
            <person name="Chapman S.B."/>
            <person name="Chen Z."/>
            <person name="Freedman E."/>
            <person name="Gellesch M."/>
            <person name="Goldberg J."/>
            <person name="Griggs A."/>
            <person name="Gujja S."/>
            <person name="Heilman E.R."/>
            <person name="Heiman D."/>
            <person name="Hepburn T."/>
            <person name="Howarth C."/>
            <person name="Jen D."/>
            <person name="Larson L."/>
            <person name="Mehta T."/>
            <person name="Neiman D."/>
            <person name="Pearson M."/>
            <person name="Roberts A."/>
            <person name="Saif S."/>
            <person name="Shea T."/>
            <person name="Shenoy N."/>
            <person name="Sisk P."/>
            <person name="Stolte C."/>
            <person name="Sykes S."/>
            <person name="Walk T."/>
            <person name="White J."/>
            <person name="Yandava C."/>
            <person name="Haas B."/>
            <person name="Nusbaum C."/>
            <person name="Birren B."/>
        </authorList>
    </citation>
    <scope>NUCLEOTIDE SEQUENCE [LARGE SCALE GENOMIC DNA]</scope>
    <source>
        <strain evidence="4">ATCC 64411 / 73-15</strain>
    </source>
</reference>
<evidence type="ECO:0000313" key="2">
    <source>
        <dbReference type="EMBL" id="KLU82344.1"/>
    </source>
</evidence>
<reference evidence="2" key="1">
    <citation type="submission" date="2010-05" db="EMBL/GenBank/DDBJ databases">
        <title>The Genome Sequence of Magnaporthe poae strain ATCC 64411.</title>
        <authorList>
            <consortium name="The Broad Institute Genome Sequencing Platform"/>
            <consortium name="Broad Institute Genome Sequencing Center for Infectious Disease"/>
            <person name="Ma L.-J."/>
            <person name="Dead R."/>
            <person name="Young S."/>
            <person name="Zeng Q."/>
            <person name="Koehrsen M."/>
            <person name="Alvarado L."/>
            <person name="Berlin A."/>
            <person name="Chapman S.B."/>
            <person name="Chen Z."/>
            <person name="Freedman E."/>
            <person name="Gellesch M."/>
            <person name="Goldberg J."/>
            <person name="Griggs A."/>
            <person name="Gujja S."/>
            <person name="Heilman E.R."/>
            <person name="Heiman D."/>
            <person name="Hepburn T."/>
            <person name="Howarth C."/>
            <person name="Jen D."/>
            <person name="Larson L."/>
            <person name="Mehta T."/>
            <person name="Neiman D."/>
            <person name="Pearson M."/>
            <person name="Roberts A."/>
            <person name="Saif S."/>
            <person name="Shea T."/>
            <person name="Shenoy N."/>
            <person name="Sisk P."/>
            <person name="Stolte C."/>
            <person name="Sykes S."/>
            <person name="Walk T."/>
            <person name="White J."/>
            <person name="Yandava C."/>
            <person name="Haas B."/>
            <person name="Nusbaum C."/>
            <person name="Birren B."/>
        </authorList>
    </citation>
    <scope>NUCLEOTIDE SEQUENCE</scope>
    <source>
        <strain evidence="2">ATCC 64411</strain>
    </source>
</reference>
<sequence length="224" mass="23620">MPLPTSSALAISVPLASLGVFFSAGLFQNLLEFDTPCVRLLGAAVQLLVTANPKPPFLISPFIGRTTFYTPQCMLEVFVIALHAAIRVDLPGQGGGGGQEQSGKPATSPVPGEWPKTVTMQQFSEKGPAQLAPEPNSAGDGADNLLRVGMHGGPWRCSHGERRASPLVRTIAITSISDLLTTTPVPVLRVAGRHAFKEPGGSLYHHNPTATIPALPLVPRLPRS</sequence>
<dbReference type="eggNOG" id="ENOG502QS69">
    <property type="taxonomic scope" value="Eukaryota"/>
</dbReference>